<dbReference type="PANTHER" id="PTHR43531:SF14">
    <property type="entry name" value="METHYL-ACCEPTING CHEMOTAXIS PROTEIN I-RELATED"/>
    <property type="match status" value="1"/>
</dbReference>
<dbReference type="RefSeq" id="WP_168107312.1">
    <property type="nucleotide sequence ID" value="NZ_VTOX01000003.1"/>
</dbReference>
<dbReference type="SMART" id="SM00283">
    <property type="entry name" value="MA"/>
    <property type="match status" value="1"/>
</dbReference>
<feature type="transmembrane region" description="Helical" evidence="5">
    <location>
        <begin position="199"/>
        <end position="218"/>
    </location>
</feature>
<dbReference type="Gene3D" id="1.10.287.950">
    <property type="entry name" value="Methyl-accepting chemotaxis protein"/>
    <property type="match status" value="1"/>
</dbReference>
<dbReference type="InterPro" id="IPR003660">
    <property type="entry name" value="HAMP_dom"/>
</dbReference>
<protein>
    <submittedName>
        <fullName evidence="9">PAS domain-containing protein</fullName>
    </submittedName>
</protein>
<dbReference type="GO" id="GO:0004888">
    <property type="term" value="F:transmembrane signaling receptor activity"/>
    <property type="evidence" value="ECO:0007669"/>
    <property type="project" value="TreeGrafter"/>
</dbReference>
<sequence length="557" mass="58088">MRVNLPVIDDEYVLPDGEVIVSRTDLKGVLTYVNEAFVRSSGFSREELVGRAHNVIRHPDMPAEAFADLWQTIASGRPWSAMVKNRRKNGGFYWVRANVTAVLADGQVSGYMSVRVKPKPGEVAAAQALYRAMREGRAAGVRLLRGRVRRTGALGLLQRALTMSFFARCLISAASFAALFLGVGALAATLPADVAATPWLWALAAGGLAASAVFGLWATTQIGRPLDAAIAVATVVATGDVGAEFPHSGDPELTRLFRMLDQMNAKLIGVVKDVHASTRAVERAVAGIARGNADLSQRTEEQASALEQTAASMEQLTGTVRQNADNALKANELAAGACAVAVRGGEAVGNVVSTMAAINRSSRKIGDIVSVIDSIAFQTNILALNAAVEAARAGEQGRGFAVVAAEVRSLAQRSAAAAREIKGLIGASVASVEEGGRLVETAQRTMGDIVESVQRVSGIMASIASASGEQSSGIEQVSGAVVHMDQATQQNAALVQQVASATESLTHQVRLVTDALGAFQLEGRRPAGVPGTPAPRMPALAREAASRPLLAGPVHSG</sequence>
<evidence type="ECO:0000256" key="3">
    <source>
        <dbReference type="ARBA" id="ARBA00029447"/>
    </source>
</evidence>
<organism evidence="9 10">
    <name type="scientific">Ramlibacter lithotrophicus</name>
    <dbReference type="NCBI Taxonomy" id="2606681"/>
    <lineage>
        <taxon>Bacteria</taxon>
        <taxon>Pseudomonadati</taxon>
        <taxon>Pseudomonadota</taxon>
        <taxon>Betaproteobacteria</taxon>
        <taxon>Burkholderiales</taxon>
        <taxon>Comamonadaceae</taxon>
        <taxon>Ramlibacter</taxon>
    </lineage>
</organism>
<evidence type="ECO:0000259" key="8">
    <source>
        <dbReference type="PROSITE" id="PS50885"/>
    </source>
</evidence>
<reference evidence="9 10" key="1">
    <citation type="journal article" date="2020" name="Nature">
        <title>Bacterial chemolithoautotrophy via manganese oxidation.</title>
        <authorList>
            <person name="Yu H."/>
            <person name="Leadbetter J.R."/>
        </authorList>
    </citation>
    <scope>NUCLEOTIDE SEQUENCE [LARGE SCALE GENOMIC DNA]</scope>
    <source>
        <strain evidence="9 10">RBP-1</strain>
    </source>
</reference>
<evidence type="ECO:0000259" key="7">
    <source>
        <dbReference type="PROSITE" id="PS50112"/>
    </source>
</evidence>
<dbReference type="Pfam" id="PF00015">
    <property type="entry name" value="MCPsignal"/>
    <property type="match status" value="1"/>
</dbReference>
<dbReference type="PROSITE" id="PS50111">
    <property type="entry name" value="CHEMOTAXIS_TRANSDUC_2"/>
    <property type="match status" value="1"/>
</dbReference>
<dbReference type="InterPro" id="IPR000014">
    <property type="entry name" value="PAS"/>
</dbReference>
<comment type="similarity">
    <text evidence="3">Belongs to the methyl-accepting chemotaxis (MCP) protein family.</text>
</comment>
<evidence type="ECO:0000256" key="2">
    <source>
        <dbReference type="ARBA" id="ARBA00022481"/>
    </source>
</evidence>
<dbReference type="Proteomes" id="UP000521868">
    <property type="component" value="Unassembled WGS sequence"/>
</dbReference>
<evidence type="ECO:0000256" key="4">
    <source>
        <dbReference type="PROSITE-ProRule" id="PRU00284"/>
    </source>
</evidence>
<evidence type="ECO:0000313" key="9">
    <source>
        <dbReference type="EMBL" id="NKE66188.1"/>
    </source>
</evidence>
<dbReference type="InterPro" id="IPR035965">
    <property type="entry name" value="PAS-like_dom_sf"/>
</dbReference>
<accession>A0A7X6I6A9</accession>
<keyword evidence="10" id="KW-1185">Reference proteome</keyword>
<dbReference type="CDD" id="cd00130">
    <property type="entry name" value="PAS"/>
    <property type="match status" value="1"/>
</dbReference>
<evidence type="ECO:0000313" key="10">
    <source>
        <dbReference type="Proteomes" id="UP000521868"/>
    </source>
</evidence>
<dbReference type="AlphaFoldDB" id="A0A7X6I6A9"/>
<dbReference type="CDD" id="cd11386">
    <property type="entry name" value="MCP_signal"/>
    <property type="match status" value="1"/>
</dbReference>
<keyword evidence="4" id="KW-0807">Transducer</keyword>
<dbReference type="PROSITE" id="PS50112">
    <property type="entry name" value="PAS"/>
    <property type="match status" value="1"/>
</dbReference>
<proteinExistence type="inferred from homology"/>
<dbReference type="GO" id="GO:0007165">
    <property type="term" value="P:signal transduction"/>
    <property type="evidence" value="ECO:0007669"/>
    <property type="project" value="UniProtKB-KW"/>
</dbReference>
<comment type="caution">
    <text evidence="9">The sequence shown here is derived from an EMBL/GenBank/DDBJ whole genome shotgun (WGS) entry which is preliminary data.</text>
</comment>
<dbReference type="InterPro" id="IPR004089">
    <property type="entry name" value="MCPsignal_dom"/>
</dbReference>
<gene>
    <name evidence="9" type="ORF">RAMLITH_10185</name>
</gene>
<comment type="subcellular location">
    <subcellularLocation>
        <location evidence="1">Membrane</location>
    </subcellularLocation>
</comment>
<dbReference type="PANTHER" id="PTHR43531">
    <property type="entry name" value="PROTEIN ICFG"/>
    <property type="match status" value="1"/>
</dbReference>
<dbReference type="SUPFAM" id="SSF55785">
    <property type="entry name" value="PYP-like sensor domain (PAS domain)"/>
    <property type="match status" value="1"/>
</dbReference>
<evidence type="ECO:0000256" key="5">
    <source>
        <dbReference type="SAM" id="Phobius"/>
    </source>
</evidence>
<dbReference type="Gene3D" id="3.30.450.20">
    <property type="entry name" value="PAS domain"/>
    <property type="match status" value="1"/>
</dbReference>
<feature type="domain" description="PAS" evidence="7">
    <location>
        <begin position="25"/>
        <end position="60"/>
    </location>
</feature>
<feature type="domain" description="Methyl-accepting transducer" evidence="6">
    <location>
        <begin position="277"/>
        <end position="506"/>
    </location>
</feature>
<evidence type="ECO:0000259" key="6">
    <source>
        <dbReference type="PROSITE" id="PS50111"/>
    </source>
</evidence>
<evidence type="ECO:0000256" key="1">
    <source>
        <dbReference type="ARBA" id="ARBA00004370"/>
    </source>
</evidence>
<feature type="transmembrane region" description="Helical" evidence="5">
    <location>
        <begin position="165"/>
        <end position="187"/>
    </location>
</feature>
<dbReference type="SUPFAM" id="SSF58104">
    <property type="entry name" value="Methyl-accepting chemotaxis protein (MCP) signaling domain"/>
    <property type="match status" value="1"/>
</dbReference>
<dbReference type="FunFam" id="1.10.287.950:FF:000001">
    <property type="entry name" value="Methyl-accepting chemotaxis sensory transducer"/>
    <property type="match status" value="1"/>
</dbReference>
<dbReference type="PROSITE" id="PS50885">
    <property type="entry name" value="HAMP"/>
    <property type="match status" value="1"/>
</dbReference>
<keyword evidence="5" id="KW-1133">Transmembrane helix</keyword>
<dbReference type="InterPro" id="IPR013655">
    <property type="entry name" value="PAS_fold_3"/>
</dbReference>
<dbReference type="InterPro" id="IPR051310">
    <property type="entry name" value="MCP_chemotaxis"/>
</dbReference>
<dbReference type="EMBL" id="VTOX01000003">
    <property type="protein sequence ID" value="NKE66188.1"/>
    <property type="molecule type" value="Genomic_DNA"/>
</dbReference>
<dbReference type="GO" id="GO:0005886">
    <property type="term" value="C:plasma membrane"/>
    <property type="evidence" value="ECO:0007669"/>
    <property type="project" value="TreeGrafter"/>
</dbReference>
<keyword evidence="2" id="KW-0488">Methylation</keyword>
<keyword evidence="5" id="KW-0472">Membrane</keyword>
<keyword evidence="5" id="KW-0812">Transmembrane</keyword>
<dbReference type="NCBIfam" id="TIGR00229">
    <property type="entry name" value="sensory_box"/>
    <property type="match status" value="1"/>
</dbReference>
<name>A0A7X6I6A9_9BURK</name>
<dbReference type="Pfam" id="PF08447">
    <property type="entry name" value="PAS_3"/>
    <property type="match status" value="1"/>
</dbReference>
<dbReference type="GO" id="GO:0006935">
    <property type="term" value="P:chemotaxis"/>
    <property type="evidence" value="ECO:0007669"/>
    <property type="project" value="TreeGrafter"/>
</dbReference>
<feature type="domain" description="HAMP" evidence="8">
    <location>
        <begin position="220"/>
        <end position="272"/>
    </location>
</feature>